<reference evidence="8 9" key="1">
    <citation type="submission" date="2017-07" db="EMBL/GenBank/DDBJ databases">
        <title>Leptospira spp. isolated from tropical soils.</title>
        <authorList>
            <person name="Thibeaux R."/>
            <person name="Iraola G."/>
            <person name="Ferres I."/>
            <person name="Bierque E."/>
            <person name="Girault D."/>
            <person name="Soupe-Gilbert M.-E."/>
            <person name="Picardeau M."/>
            <person name="Goarant C."/>
        </authorList>
    </citation>
    <scope>NUCLEOTIDE SEQUENCE [LARGE SCALE GENOMIC DNA]</scope>
    <source>
        <strain evidence="8 9">MCA1-C-A1</strain>
    </source>
</reference>
<organism evidence="8 9">
    <name type="scientific">Leptospira hartskeerlii</name>
    <dbReference type="NCBI Taxonomy" id="2023177"/>
    <lineage>
        <taxon>Bacteria</taxon>
        <taxon>Pseudomonadati</taxon>
        <taxon>Spirochaetota</taxon>
        <taxon>Spirochaetia</taxon>
        <taxon>Leptospirales</taxon>
        <taxon>Leptospiraceae</taxon>
        <taxon>Leptospira</taxon>
    </lineage>
</organism>
<dbReference type="SUPFAM" id="SSF53383">
    <property type="entry name" value="PLP-dependent transferases"/>
    <property type="match status" value="1"/>
</dbReference>
<accession>A0A2M9XD65</accession>
<gene>
    <name evidence="8" type="ORF">CH357_11560</name>
</gene>
<dbReference type="OrthoDB" id="367386at2"/>
<proteinExistence type="inferred from homology"/>
<feature type="domain" description="Aminotransferase class I/classII large" evidence="7">
    <location>
        <begin position="52"/>
        <end position="410"/>
    </location>
</feature>
<dbReference type="EMBL" id="NPDN01000005">
    <property type="protein sequence ID" value="PJZ25539.1"/>
    <property type="molecule type" value="Genomic_DNA"/>
</dbReference>
<evidence type="ECO:0000256" key="2">
    <source>
        <dbReference type="ARBA" id="ARBA00007441"/>
    </source>
</evidence>
<evidence type="ECO:0000256" key="1">
    <source>
        <dbReference type="ARBA" id="ARBA00001933"/>
    </source>
</evidence>
<name>A0A2M9XD65_9LEPT</name>
<evidence type="ECO:0000256" key="3">
    <source>
        <dbReference type="ARBA" id="ARBA00022576"/>
    </source>
</evidence>
<keyword evidence="9" id="KW-1185">Reference proteome</keyword>
<keyword evidence="3 8" id="KW-0032">Aminotransferase</keyword>
<dbReference type="GO" id="GO:0030170">
    <property type="term" value="F:pyridoxal phosphate binding"/>
    <property type="evidence" value="ECO:0007669"/>
    <property type="project" value="InterPro"/>
</dbReference>
<evidence type="ECO:0000313" key="8">
    <source>
        <dbReference type="EMBL" id="PJZ25539.1"/>
    </source>
</evidence>
<dbReference type="EC" id="2.6.1.2" evidence="6"/>
<protein>
    <recommendedName>
        <fullName evidence="6">alanine transaminase</fullName>
        <ecNumber evidence="6">2.6.1.2</ecNumber>
    </recommendedName>
</protein>
<comment type="caution">
    <text evidence="8">The sequence shown here is derived from an EMBL/GenBank/DDBJ whole genome shotgun (WGS) entry which is preliminary data.</text>
</comment>
<comment type="similarity">
    <text evidence="2">Belongs to the class-I pyridoxal-phosphate-dependent aminotransferase family.</text>
</comment>
<evidence type="ECO:0000259" key="7">
    <source>
        <dbReference type="Pfam" id="PF00155"/>
    </source>
</evidence>
<dbReference type="AlphaFoldDB" id="A0A2M9XD65"/>
<dbReference type="InterPro" id="IPR015421">
    <property type="entry name" value="PyrdxlP-dep_Trfase_major"/>
</dbReference>
<dbReference type="PANTHER" id="PTHR43488:SF2">
    <property type="entry name" value="GLUTAMATE-PYRUVATE AMINOTRANSFERASE ALAA"/>
    <property type="match status" value="1"/>
</dbReference>
<dbReference type="CDD" id="cd00609">
    <property type="entry name" value="AAT_like"/>
    <property type="match status" value="1"/>
</dbReference>
<keyword evidence="4 8" id="KW-0808">Transferase</keyword>
<dbReference type="PANTHER" id="PTHR43488">
    <property type="entry name" value="GLUTAMATE-PYRUVATE AMINOTRANSFERASE ALAA"/>
    <property type="match status" value="1"/>
</dbReference>
<evidence type="ECO:0000256" key="5">
    <source>
        <dbReference type="ARBA" id="ARBA00022898"/>
    </source>
</evidence>
<dbReference type="GO" id="GO:0004021">
    <property type="term" value="F:L-alanine:2-oxoglutarate aminotransferase activity"/>
    <property type="evidence" value="ECO:0007669"/>
    <property type="project" value="UniProtKB-EC"/>
</dbReference>
<dbReference type="Pfam" id="PF00155">
    <property type="entry name" value="Aminotran_1_2"/>
    <property type="match status" value="1"/>
</dbReference>
<dbReference type="InterPro" id="IPR015422">
    <property type="entry name" value="PyrdxlP-dep_Trfase_small"/>
</dbReference>
<dbReference type="Gene3D" id="3.40.640.10">
    <property type="entry name" value="Type I PLP-dependent aspartate aminotransferase-like (Major domain)"/>
    <property type="match status" value="1"/>
</dbReference>
<dbReference type="RefSeq" id="WP_100706899.1">
    <property type="nucleotide sequence ID" value="NZ_NPDL01000011.1"/>
</dbReference>
<dbReference type="InterPro" id="IPR015424">
    <property type="entry name" value="PyrdxlP-dep_Trfase"/>
</dbReference>
<comment type="cofactor">
    <cofactor evidence="1">
        <name>pyridoxal 5'-phosphate</name>
        <dbReference type="ChEBI" id="CHEBI:597326"/>
    </cofactor>
</comment>
<evidence type="ECO:0000256" key="6">
    <source>
        <dbReference type="ARBA" id="ARBA00026106"/>
    </source>
</evidence>
<dbReference type="InterPro" id="IPR004839">
    <property type="entry name" value="Aminotransferase_I/II_large"/>
</dbReference>
<dbReference type="Gene3D" id="3.90.1150.10">
    <property type="entry name" value="Aspartate Aminotransferase, domain 1"/>
    <property type="match status" value="1"/>
</dbReference>
<dbReference type="Proteomes" id="UP000232196">
    <property type="component" value="Unassembled WGS sequence"/>
</dbReference>
<sequence>MRRNIVHSGADALIYEIRQIVGVAKKLEALGVPITYENIGDPIQKGEKVAPWMKKIVSDLILEDKSWAYTATQGFEKTRNFLADKVNERGGAQITADDILFFNGLGDAVAKIFGFLRREARVIGPSPAYSTLSSAEAAHSGYEHMTYNLNPEQGWMPDLEDIENKVKYNDSIAGILLINPDNPTGAVYDKNVMREIVKIAEKYDVMLICDETYAHVNYSETGTIHLSEVIGDKVPGMALRSVSKEFPWPGGRCGWLEIFNKDKDPVFARYVKSLLDAKMLEVCSTTLPQMSIPEVYSHPQFLPHLKERNEKFKKRAKLATEFFKGLKGVTVVEPKGAFYLTVAFDKGILGNKMTLPISNPKAEEFIRPLLGNCAPDRRFVYYLLASTGICVVPLSSFCTDRDGFRVTLLEEDEEKFRWIYGTLRKSIEDYTASA</sequence>
<dbReference type="InterPro" id="IPR051926">
    <property type="entry name" value="Ala_Aminotransferase"/>
</dbReference>
<dbReference type="NCBIfam" id="NF005334">
    <property type="entry name" value="PRK06855.1"/>
    <property type="match status" value="1"/>
</dbReference>
<evidence type="ECO:0000256" key="4">
    <source>
        <dbReference type="ARBA" id="ARBA00022679"/>
    </source>
</evidence>
<evidence type="ECO:0000313" key="9">
    <source>
        <dbReference type="Proteomes" id="UP000232196"/>
    </source>
</evidence>
<keyword evidence="5" id="KW-0663">Pyridoxal phosphate</keyword>